<protein>
    <submittedName>
        <fullName evidence="2">Pilus assembly protein PilZ</fullName>
    </submittedName>
</protein>
<dbReference type="AlphaFoldDB" id="A0A2Z6DXY8"/>
<accession>A0A2Z6DXY8</accession>
<dbReference type="InterPro" id="IPR009875">
    <property type="entry name" value="PilZ_domain"/>
</dbReference>
<name>A0A2Z6DXY8_HYDTE</name>
<gene>
    <name evidence="2" type="ORF">HPTL_1102</name>
</gene>
<dbReference type="RefSeq" id="WP_119335107.1">
    <property type="nucleotide sequence ID" value="NZ_AP018558.1"/>
</dbReference>
<dbReference type="KEGG" id="htl:HPTL_1102"/>
<dbReference type="OrthoDB" id="5296245at2"/>
<feature type="domain" description="PilZ" evidence="1">
    <location>
        <begin position="35"/>
        <end position="109"/>
    </location>
</feature>
<dbReference type="Pfam" id="PF07238">
    <property type="entry name" value="PilZ"/>
    <property type="match status" value="1"/>
</dbReference>
<dbReference type="Proteomes" id="UP000262004">
    <property type="component" value="Chromosome"/>
</dbReference>
<organism evidence="2 3">
    <name type="scientific">Hydrogenophilus thermoluteolus</name>
    <name type="common">Pseudomonas hydrogenothermophila</name>
    <dbReference type="NCBI Taxonomy" id="297"/>
    <lineage>
        <taxon>Bacteria</taxon>
        <taxon>Pseudomonadati</taxon>
        <taxon>Pseudomonadota</taxon>
        <taxon>Hydrogenophilia</taxon>
        <taxon>Hydrogenophilales</taxon>
        <taxon>Hydrogenophilaceae</taxon>
        <taxon>Hydrogenophilus</taxon>
    </lineage>
</organism>
<evidence type="ECO:0000313" key="2">
    <source>
        <dbReference type="EMBL" id="BBD77366.1"/>
    </source>
</evidence>
<evidence type="ECO:0000259" key="1">
    <source>
        <dbReference type="Pfam" id="PF07238"/>
    </source>
</evidence>
<dbReference type="Gene3D" id="2.40.10.220">
    <property type="entry name" value="predicted glycosyltransferase like domains"/>
    <property type="match status" value="1"/>
</dbReference>
<proteinExistence type="predicted"/>
<reference evidence="2 3" key="1">
    <citation type="submission" date="2018-04" db="EMBL/GenBank/DDBJ databases">
        <title>Complete genome sequence of Hydrogenophilus thermoluteolus TH-1.</title>
        <authorList>
            <person name="Arai H."/>
        </authorList>
    </citation>
    <scope>NUCLEOTIDE SEQUENCE [LARGE SCALE GENOMIC DNA]</scope>
    <source>
        <strain evidence="2 3">TH-1</strain>
    </source>
</reference>
<dbReference type="EMBL" id="AP018558">
    <property type="protein sequence ID" value="BBD77366.1"/>
    <property type="molecule type" value="Genomic_DNA"/>
</dbReference>
<keyword evidence="3" id="KW-1185">Reference proteome</keyword>
<evidence type="ECO:0000313" key="3">
    <source>
        <dbReference type="Proteomes" id="UP000262004"/>
    </source>
</evidence>
<sequence>MVSPDAASEANSNAMGEKASSRATVLAVHIEAVSALYAAYMPWLKRGGLFVPTNRKFGLGDPLFLRVQLPDEPEPILLSGTVAWINPPNVAGGRVQGVGVHFDDGELTPKVKALIEQKLGALIGSGKTTHTL</sequence>
<dbReference type="GO" id="GO:0035438">
    <property type="term" value="F:cyclic-di-GMP binding"/>
    <property type="evidence" value="ECO:0007669"/>
    <property type="project" value="InterPro"/>
</dbReference>